<evidence type="ECO:0000256" key="2">
    <source>
        <dbReference type="ARBA" id="ARBA00005601"/>
    </source>
</evidence>
<evidence type="ECO:0000256" key="4">
    <source>
        <dbReference type="ARBA" id="ARBA00022490"/>
    </source>
</evidence>
<dbReference type="Pfam" id="PF21633">
    <property type="entry name" value="MOV-10_Ig-like"/>
    <property type="match status" value="1"/>
</dbReference>
<dbReference type="InterPro" id="IPR049080">
    <property type="entry name" value="MOV-10-like_beta-barrel"/>
</dbReference>
<dbReference type="Pfam" id="PF21634">
    <property type="entry name" value="MOV-10_beta-barrel"/>
    <property type="match status" value="1"/>
</dbReference>
<dbReference type="Pfam" id="PF13087">
    <property type="entry name" value="AAA_12"/>
    <property type="match status" value="1"/>
</dbReference>
<keyword evidence="10" id="KW-0943">RNA-mediated gene silencing</keyword>
<dbReference type="GO" id="GO:0000932">
    <property type="term" value="C:P-body"/>
    <property type="evidence" value="ECO:0007669"/>
    <property type="project" value="UniProtKB-SubCell"/>
</dbReference>
<evidence type="ECO:0000313" key="17">
    <source>
        <dbReference type="Ensembl" id="ENSSFAP00005054476.1"/>
    </source>
</evidence>
<dbReference type="FunFam" id="3.40.50.300:FF:000608">
    <property type="entry name" value="Mov10 RISC complex RNA helicase"/>
    <property type="match status" value="1"/>
</dbReference>
<dbReference type="CDD" id="cd18038">
    <property type="entry name" value="DEXXQc_Helz-like"/>
    <property type="match status" value="1"/>
</dbReference>
<proteinExistence type="inferred from homology"/>
<dbReference type="PANTHER" id="PTHR45418:SF1">
    <property type="entry name" value="CANCER_TESTIS ANTIGEN 55"/>
    <property type="match status" value="1"/>
</dbReference>
<dbReference type="GO" id="GO:0003723">
    <property type="term" value="F:RNA binding"/>
    <property type="evidence" value="ECO:0007669"/>
    <property type="project" value="UniProtKB-KW"/>
</dbReference>
<dbReference type="PANTHER" id="PTHR45418">
    <property type="entry name" value="CANCER/TESTIS ANTIGEN 55"/>
    <property type="match status" value="1"/>
</dbReference>
<dbReference type="Pfam" id="PF21635">
    <property type="entry name" value="Mov-10_helical"/>
    <property type="match status" value="1"/>
</dbReference>
<dbReference type="Ensembl" id="ENSSFAT00005056159.1">
    <property type="protein sequence ID" value="ENSSFAP00005054476.1"/>
    <property type="gene ID" value="ENSSFAG00005025879.1"/>
</dbReference>
<protein>
    <recommendedName>
        <fullName evidence="3">RNA helicase</fullName>
        <ecNumber evidence="3">3.6.4.13</ecNumber>
    </recommendedName>
</protein>
<dbReference type="CDD" id="cd18808">
    <property type="entry name" value="SF1_C_Upf1"/>
    <property type="match status" value="1"/>
</dbReference>
<reference evidence="17" key="1">
    <citation type="submission" date="2019-06" db="EMBL/GenBank/DDBJ databases">
        <authorList>
            <consortium name="Wellcome Sanger Institute Data Sharing"/>
        </authorList>
    </citation>
    <scope>NUCLEOTIDE SEQUENCE [LARGE SCALE GENOMIC DNA]</scope>
</reference>
<evidence type="ECO:0000259" key="12">
    <source>
        <dbReference type="Pfam" id="PF13086"/>
    </source>
</evidence>
<keyword evidence="4" id="KW-0963">Cytoplasm</keyword>
<feature type="domain" description="DNA2/NAM7 helicase helicase" evidence="12">
    <location>
        <begin position="389"/>
        <end position="472"/>
    </location>
</feature>
<keyword evidence="7" id="KW-0347">Helicase</keyword>
<comment type="similarity">
    <text evidence="2">Belongs to the DNA2/NAM7 helicase family. SDE3 subfamily.</text>
</comment>
<dbReference type="Pfam" id="PF13086">
    <property type="entry name" value="AAA_11"/>
    <property type="match status" value="2"/>
</dbReference>
<dbReference type="InterPro" id="IPR041677">
    <property type="entry name" value="DNA2/NAM7_AAA_11"/>
</dbReference>
<evidence type="ECO:0000259" key="14">
    <source>
        <dbReference type="Pfam" id="PF21633"/>
    </source>
</evidence>
<keyword evidence="18" id="KW-1185">Reference proteome</keyword>
<evidence type="ECO:0000256" key="8">
    <source>
        <dbReference type="ARBA" id="ARBA00022840"/>
    </source>
</evidence>
<dbReference type="InterPro" id="IPR041679">
    <property type="entry name" value="DNA2/NAM7-like_C"/>
</dbReference>
<name>A0A672JJU7_SALFA</name>
<gene>
    <name evidence="17" type="primary">mov10a</name>
</gene>
<keyword evidence="8" id="KW-0067">ATP-binding</keyword>
<accession>A0A672JJU7</accession>
<dbReference type="InterPro" id="IPR026122">
    <property type="entry name" value="MOV-10/SDE3_DEXXQ/H-box"/>
</dbReference>
<reference evidence="17" key="3">
    <citation type="submission" date="2025-09" db="UniProtKB">
        <authorList>
            <consortium name="Ensembl"/>
        </authorList>
    </citation>
    <scope>IDENTIFICATION</scope>
</reference>
<dbReference type="InterPro" id="IPR049077">
    <property type="entry name" value="MOV-10_Ig-like"/>
</dbReference>
<keyword evidence="5" id="KW-0547">Nucleotide-binding</keyword>
<evidence type="ECO:0000256" key="6">
    <source>
        <dbReference type="ARBA" id="ARBA00022801"/>
    </source>
</evidence>
<evidence type="ECO:0000259" key="13">
    <source>
        <dbReference type="Pfam" id="PF13087"/>
    </source>
</evidence>
<dbReference type="AlphaFoldDB" id="A0A672JJU7"/>
<comment type="catalytic activity">
    <reaction evidence="11">
        <text>ATP + H2O = ADP + phosphate + H(+)</text>
        <dbReference type="Rhea" id="RHEA:13065"/>
        <dbReference type="ChEBI" id="CHEBI:15377"/>
        <dbReference type="ChEBI" id="CHEBI:15378"/>
        <dbReference type="ChEBI" id="CHEBI:30616"/>
        <dbReference type="ChEBI" id="CHEBI:43474"/>
        <dbReference type="ChEBI" id="CHEBI:456216"/>
        <dbReference type="EC" id="3.6.4.13"/>
    </reaction>
</comment>
<evidence type="ECO:0000259" key="16">
    <source>
        <dbReference type="Pfam" id="PF21635"/>
    </source>
</evidence>
<evidence type="ECO:0000256" key="9">
    <source>
        <dbReference type="ARBA" id="ARBA00022884"/>
    </source>
</evidence>
<feature type="domain" description="Helicase MOV-10 Ig-like" evidence="14">
    <location>
        <begin position="56"/>
        <end position="181"/>
    </location>
</feature>
<evidence type="ECO:0000256" key="1">
    <source>
        <dbReference type="ARBA" id="ARBA00004201"/>
    </source>
</evidence>
<dbReference type="Proteomes" id="UP000472267">
    <property type="component" value="Chromosome 5"/>
</dbReference>
<dbReference type="GO" id="GO:0031047">
    <property type="term" value="P:regulatory ncRNA-mediated gene silencing"/>
    <property type="evidence" value="ECO:0007669"/>
    <property type="project" value="UniProtKB-KW"/>
</dbReference>
<dbReference type="GO" id="GO:0005524">
    <property type="term" value="F:ATP binding"/>
    <property type="evidence" value="ECO:0007669"/>
    <property type="project" value="UniProtKB-KW"/>
</dbReference>
<feature type="domain" description="Helicase MOV-10-like beta-barrel" evidence="15">
    <location>
        <begin position="254"/>
        <end position="340"/>
    </location>
</feature>
<evidence type="ECO:0000259" key="15">
    <source>
        <dbReference type="Pfam" id="PF21634"/>
    </source>
</evidence>
<evidence type="ECO:0000256" key="5">
    <source>
        <dbReference type="ARBA" id="ARBA00022741"/>
    </source>
</evidence>
<feature type="domain" description="DNA2/NAM7 helicase helicase" evidence="12">
    <location>
        <begin position="496"/>
        <end position="571"/>
    </location>
</feature>
<reference evidence="17" key="2">
    <citation type="submission" date="2025-08" db="UniProtKB">
        <authorList>
            <consortium name="Ensembl"/>
        </authorList>
    </citation>
    <scope>IDENTIFICATION</scope>
</reference>
<dbReference type="EC" id="3.6.4.13" evidence="3"/>
<sequence length="855" mass="96511">MPPSLKESLESGLDFIEFLGDRIINNNPRGCSDSHPSTLCSRSLLISPLVIHLSHRKELTADKGGIEITSDPVGTDGKVHFTVAALRELFVVRFHIVNKGSNSVHFTFYTALHRIRCFTLEDERKVTRACPLFLCPGESYEVVVRYTLIHYGHFPATMYFEFCPDLPDSVPFCIVREMEAVARTPLAVELGPVAPYKKLQVFTSRPVDTVIRTLIAFLRLGLLSCSLKMKNYSHRFHLLLHLEEIQMEVDIRKYDLHNQTMNQDPSNRKLLTLSVPGVAENRPSVLRGDCLRVSKSEDTDQPITVYTGYVHRVELDSVKLGFSKRLLQMFLSNMKFEVEFTLNRFPLRLQHRAVDLAVTHQLGEVLFPFSSVFHDSSLYSRMFNQQLESNPEQHAAVQRIVAGSSKPAPHLVFGPPGTGKTITLVEAMNQVSRADPTAHILACAPSNSAGDLICERLMTHMDAHKVYRVFCCHVFGLFQKHSNWDEQQDGFVFPDKKTLMSYTVVVTTLVSAGRLVSGGIPVGHFSHVFVDEAGQAVEPECVIAIAGLLSAGKGQLVLAGDPKQLGPILRSPLASQYGLGLSLLERLMNHNALYQKSSDSGHFDTRFVTKLLRNYRSHPAILKIPNELFYEKELQVFADQWEREAYCKWEYLPKKGFPVIFHGVMGKDEREANSPSFFNVSEIEVLVDYLTKLVETQQKKGLPKLSAKDIGIIAPYRKQVEKIQKALRSVPALRKWEDLKELKVGSVEEFQGQERRIIMVSAVRSSINYIKMDKDFNIGFLSNEKRFNVAITRARSLLIVVGNPVILNKDPTWKKFISYCVEERGYTGFDFKDAEGEDDIVSRLATLKICVDSES</sequence>
<evidence type="ECO:0000256" key="11">
    <source>
        <dbReference type="ARBA" id="ARBA00047984"/>
    </source>
</evidence>
<evidence type="ECO:0000256" key="7">
    <source>
        <dbReference type="ARBA" id="ARBA00022806"/>
    </source>
</evidence>
<dbReference type="GO" id="GO:0032574">
    <property type="term" value="F:5'-3' RNA helicase activity"/>
    <property type="evidence" value="ECO:0007669"/>
    <property type="project" value="InterPro"/>
</dbReference>
<organism evidence="17 18">
    <name type="scientific">Salarias fasciatus</name>
    <name type="common">Jewelled blenny</name>
    <name type="synonym">Blennius fasciatus</name>
    <dbReference type="NCBI Taxonomy" id="181472"/>
    <lineage>
        <taxon>Eukaryota</taxon>
        <taxon>Metazoa</taxon>
        <taxon>Chordata</taxon>
        <taxon>Craniata</taxon>
        <taxon>Vertebrata</taxon>
        <taxon>Euteleostomi</taxon>
        <taxon>Actinopterygii</taxon>
        <taxon>Neopterygii</taxon>
        <taxon>Teleostei</taxon>
        <taxon>Neoteleostei</taxon>
        <taxon>Acanthomorphata</taxon>
        <taxon>Ovalentaria</taxon>
        <taxon>Blenniimorphae</taxon>
        <taxon>Blenniiformes</taxon>
        <taxon>Blennioidei</taxon>
        <taxon>Blenniidae</taxon>
        <taxon>Salariinae</taxon>
        <taxon>Salarias</taxon>
    </lineage>
</organism>
<dbReference type="InterPro" id="IPR027417">
    <property type="entry name" value="P-loop_NTPase"/>
</dbReference>
<dbReference type="GO" id="GO:0016787">
    <property type="term" value="F:hydrolase activity"/>
    <property type="evidence" value="ECO:0007669"/>
    <property type="project" value="UniProtKB-KW"/>
</dbReference>
<evidence type="ECO:0000256" key="10">
    <source>
        <dbReference type="ARBA" id="ARBA00023158"/>
    </source>
</evidence>
<dbReference type="InterPro" id="IPR049079">
    <property type="entry name" value="Mov-10_helical"/>
</dbReference>
<dbReference type="Gene3D" id="3.40.50.300">
    <property type="entry name" value="P-loop containing nucleotide triphosphate hydrolases"/>
    <property type="match status" value="2"/>
</dbReference>
<dbReference type="InterPro" id="IPR047187">
    <property type="entry name" value="SF1_C_Upf1"/>
</dbReference>
<comment type="subcellular location">
    <subcellularLocation>
        <location evidence="1">Cytoplasm</location>
        <location evidence="1">P-body</location>
    </subcellularLocation>
</comment>
<dbReference type="SUPFAM" id="SSF52540">
    <property type="entry name" value="P-loop containing nucleoside triphosphate hydrolases"/>
    <property type="match status" value="1"/>
</dbReference>
<feature type="domain" description="DNA2/NAM7 helicase-like C-terminal" evidence="13">
    <location>
        <begin position="581"/>
        <end position="803"/>
    </location>
</feature>
<keyword evidence="6" id="KW-0378">Hydrolase</keyword>
<evidence type="ECO:0000313" key="18">
    <source>
        <dbReference type="Proteomes" id="UP000472267"/>
    </source>
</evidence>
<keyword evidence="9" id="KW-0694">RNA-binding</keyword>
<feature type="domain" description="Helicase MOV-10 helical" evidence="16">
    <location>
        <begin position="222"/>
        <end position="253"/>
    </location>
</feature>
<evidence type="ECO:0000256" key="3">
    <source>
        <dbReference type="ARBA" id="ARBA00012552"/>
    </source>
</evidence>